<dbReference type="EMBL" id="CP017554">
    <property type="protein sequence ID" value="AOW01331.1"/>
    <property type="molecule type" value="Genomic_DNA"/>
</dbReference>
<dbReference type="VEuPathDB" id="FungiDB:YALI1_B09002g"/>
<feature type="compositionally biased region" description="Polar residues" evidence="1">
    <location>
        <begin position="339"/>
        <end position="348"/>
    </location>
</feature>
<protein>
    <submittedName>
        <fullName evidence="2">Uncharacterized protein</fullName>
    </submittedName>
</protein>
<proteinExistence type="predicted"/>
<feature type="compositionally biased region" description="Polar residues" evidence="1">
    <location>
        <begin position="220"/>
        <end position="234"/>
    </location>
</feature>
<accession>A0A1D8N6S0</accession>
<name>A0A1D8N6S0_YARLL</name>
<feature type="compositionally biased region" description="Polar residues" evidence="1">
    <location>
        <begin position="192"/>
        <end position="206"/>
    </location>
</feature>
<feature type="region of interest" description="Disordered" evidence="1">
    <location>
        <begin position="1"/>
        <end position="76"/>
    </location>
</feature>
<feature type="compositionally biased region" description="Low complexity" evidence="1">
    <location>
        <begin position="295"/>
        <end position="310"/>
    </location>
</feature>
<feature type="compositionally biased region" description="Low complexity" evidence="1">
    <location>
        <begin position="350"/>
        <end position="362"/>
    </location>
</feature>
<feature type="region of interest" description="Disordered" evidence="1">
    <location>
        <begin position="141"/>
        <end position="409"/>
    </location>
</feature>
<evidence type="ECO:0000313" key="2">
    <source>
        <dbReference type="EMBL" id="AOW01331.1"/>
    </source>
</evidence>
<dbReference type="GeneID" id="2906649"/>
<evidence type="ECO:0000313" key="3">
    <source>
        <dbReference type="Proteomes" id="UP000182444"/>
    </source>
</evidence>
<gene>
    <name evidence="2" type="ORF">YALI1_B09002g</name>
</gene>
<sequence length="462" mass="48973">MARETRNHLLESTNGPKSCDTRTDTENDDDCGMKSGDSNSDTNRDGTRSGDSSGSREDGELFCRYGSTSAHPTNTVSNECAEVEVESRVDEITVDDIEAHVADGVAGTITSGVSATDGVVYVTSDPDDKDVIRIEVNSGDSVVSTEARIDESSGPAVVESSEPQIESPERQVAEFSEPQVESSERQVESSRLQVESSEPQVETSKPQIEFSEPQVESDEPSTSAKALTPKTPSDSPEPATASGSSAESVDAFGSVAVSKSASDTAESETAAVETVDPTELVAEASNAAPSKHSDPAGPAGPACPAKPTTPVNEAESPAVKTEALKFDDKADSDDDHGSPQGTTTSVECGNSAIDESAASSDSSDNESFHDASDEQDSYDRPLEEAEEISIKLESEYDTPMTTPEDGYEYVKPPYALKRSASVPTRGKLDRKKRAVAFSSDDGRLPTRLLIIAMHGKMVRRRN</sequence>
<feature type="compositionally biased region" description="Polar residues" evidence="1">
    <location>
        <begin position="66"/>
        <end position="76"/>
    </location>
</feature>
<dbReference type="VEuPathDB" id="FungiDB:YALI0_B06919g"/>
<reference evidence="2 3" key="1">
    <citation type="journal article" date="2016" name="PLoS ONE">
        <title>Sequence Assembly of Yarrowia lipolytica Strain W29/CLIB89 Shows Transposable Element Diversity.</title>
        <authorList>
            <person name="Magnan C."/>
            <person name="Yu J."/>
            <person name="Chang I."/>
            <person name="Jahn E."/>
            <person name="Kanomata Y."/>
            <person name="Wu J."/>
            <person name="Zeller M."/>
            <person name="Oakes M."/>
            <person name="Baldi P."/>
            <person name="Sandmeyer S."/>
        </authorList>
    </citation>
    <scope>NUCLEOTIDE SEQUENCE [LARGE SCALE GENOMIC DNA]</scope>
    <source>
        <strain evidence="3">CLIB89(W29)</strain>
    </source>
</reference>
<feature type="compositionally biased region" description="Basic and acidic residues" evidence="1">
    <location>
        <begin position="366"/>
        <end position="394"/>
    </location>
</feature>
<feature type="compositionally biased region" description="Basic and acidic residues" evidence="1">
    <location>
        <begin position="42"/>
        <end position="61"/>
    </location>
</feature>
<organism evidence="2 3">
    <name type="scientific">Yarrowia lipolytica</name>
    <name type="common">Candida lipolytica</name>
    <dbReference type="NCBI Taxonomy" id="4952"/>
    <lineage>
        <taxon>Eukaryota</taxon>
        <taxon>Fungi</taxon>
        <taxon>Dikarya</taxon>
        <taxon>Ascomycota</taxon>
        <taxon>Saccharomycotina</taxon>
        <taxon>Dipodascomycetes</taxon>
        <taxon>Dipodascales</taxon>
        <taxon>Dipodascales incertae sedis</taxon>
        <taxon>Yarrowia</taxon>
    </lineage>
</organism>
<dbReference type="AlphaFoldDB" id="A0A1D8N6S0"/>
<dbReference type="Proteomes" id="UP000182444">
    <property type="component" value="Chromosome 1B"/>
</dbReference>
<feature type="compositionally biased region" description="Low complexity" evidence="1">
    <location>
        <begin position="260"/>
        <end position="275"/>
    </location>
</feature>
<dbReference type="RefSeq" id="XP_068138111.1">
    <property type="nucleotide sequence ID" value="XM_068282010.1"/>
</dbReference>
<evidence type="ECO:0000256" key="1">
    <source>
        <dbReference type="SAM" id="MobiDB-lite"/>
    </source>
</evidence>